<evidence type="ECO:0000313" key="10">
    <source>
        <dbReference type="EMBL" id="TCV89353.1"/>
    </source>
</evidence>
<name>A0A4R3YFS0_9PAST</name>
<dbReference type="PIRSF" id="PIRSF005355">
    <property type="entry name" value="UBIAD1"/>
    <property type="match status" value="1"/>
</dbReference>
<dbReference type="PANTHER" id="PTHR13929:SF0">
    <property type="entry name" value="UBIA PRENYLTRANSFERASE DOMAIN-CONTAINING PROTEIN 1"/>
    <property type="match status" value="1"/>
</dbReference>
<comment type="pathway">
    <text evidence="8">Quinol/quinone metabolism; menaquinone biosynthesis; menaquinol from 1,4-dihydroxy-2-naphthoate: step 1/2.</text>
</comment>
<comment type="similarity">
    <text evidence="8">Belongs to the MenA family. Type 1 subfamily.</text>
</comment>
<comment type="catalytic activity">
    <reaction evidence="8">
        <text>an all-trans-polyprenyl diphosphate + 1,4-dihydroxy-2-naphthoate + H(+) = a 2-demethylmenaquinol + CO2 + diphosphate</text>
        <dbReference type="Rhea" id="RHEA:26478"/>
        <dbReference type="Rhea" id="RHEA-COMP:9563"/>
        <dbReference type="Rhea" id="RHEA-COMP:9564"/>
        <dbReference type="ChEBI" id="CHEBI:11173"/>
        <dbReference type="ChEBI" id="CHEBI:15378"/>
        <dbReference type="ChEBI" id="CHEBI:16526"/>
        <dbReference type="ChEBI" id="CHEBI:33019"/>
        <dbReference type="ChEBI" id="CHEBI:55437"/>
        <dbReference type="ChEBI" id="CHEBI:58914"/>
        <dbReference type="EC" id="2.5.1.74"/>
    </reaction>
</comment>
<evidence type="ECO:0000313" key="11">
    <source>
        <dbReference type="Proteomes" id="UP000294619"/>
    </source>
</evidence>
<dbReference type="InterPro" id="IPR000537">
    <property type="entry name" value="UbiA_prenyltransferase"/>
</dbReference>
<keyword evidence="2 8" id="KW-0474">Menaquinone biosynthesis</keyword>
<feature type="transmembrane region" description="Helical" evidence="8">
    <location>
        <begin position="228"/>
        <end position="248"/>
    </location>
</feature>
<evidence type="ECO:0000256" key="4">
    <source>
        <dbReference type="ARBA" id="ARBA00022679"/>
    </source>
</evidence>
<keyword evidence="7 8" id="KW-0472">Membrane</keyword>
<dbReference type="HAMAP" id="MF_01937">
    <property type="entry name" value="MenA_1"/>
    <property type="match status" value="1"/>
</dbReference>
<dbReference type="AlphaFoldDB" id="A0A4R3YFS0"/>
<gene>
    <name evidence="8" type="primary">menA</name>
    <name evidence="10" type="ORF">EDC16_102230</name>
</gene>
<keyword evidence="4 8" id="KW-0808">Transferase</keyword>
<reference evidence="10 11" key="1">
    <citation type="submission" date="2019-03" db="EMBL/GenBank/DDBJ databases">
        <title>Genomic Encyclopedia of Type Strains, Phase IV (KMG-IV): sequencing the most valuable type-strain genomes for metagenomic binning, comparative biology and taxonomic classification.</title>
        <authorList>
            <person name="Goeker M."/>
        </authorList>
    </citation>
    <scope>NUCLEOTIDE SEQUENCE [LARGE SCALE GENOMIC DNA]</scope>
    <source>
        <strain evidence="10 11">DSM 28140</strain>
    </source>
</reference>
<dbReference type="GO" id="GO:0009234">
    <property type="term" value="P:menaquinone biosynthetic process"/>
    <property type="evidence" value="ECO:0007669"/>
    <property type="project" value="UniProtKB-UniRule"/>
</dbReference>
<evidence type="ECO:0000256" key="9">
    <source>
        <dbReference type="NCBIfam" id="TIGR00751"/>
    </source>
</evidence>
<evidence type="ECO:0000256" key="2">
    <source>
        <dbReference type="ARBA" id="ARBA00022428"/>
    </source>
</evidence>
<comment type="subcellular location">
    <subcellularLocation>
        <location evidence="8">Cell membrane</location>
        <topology evidence="8">Multi-pass membrane protein</topology>
    </subcellularLocation>
    <subcellularLocation>
        <location evidence="1">Membrane</location>
        <topology evidence="1">Multi-pass membrane protein</topology>
    </subcellularLocation>
</comment>
<feature type="transmembrane region" description="Helical" evidence="8">
    <location>
        <begin position="45"/>
        <end position="63"/>
    </location>
</feature>
<proteinExistence type="inferred from homology"/>
<dbReference type="Pfam" id="PF01040">
    <property type="entry name" value="UbiA"/>
    <property type="match status" value="1"/>
</dbReference>
<keyword evidence="6 8" id="KW-1133">Transmembrane helix</keyword>
<dbReference type="EMBL" id="SMCP01000002">
    <property type="protein sequence ID" value="TCV89353.1"/>
    <property type="molecule type" value="Genomic_DNA"/>
</dbReference>
<dbReference type="GO" id="GO:0005886">
    <property type="term" value="C:plasma membrane"/>
    <property type="evidence" value="ECO:0007669"/>
    <property type="project" value="UniProtKB-SubCell"/>
</dbReference>
<evidence type="ECO:0000256" key="1">
    <source>
        <dbReference type="ARBA" id="ARBA00004141"/>
    </source>
</evidence>
<dbReference type="Proteomes" id="UP000294619">
    <property type="component" value="Unassembled WGS sequence"/>
</dbReference>
<evidence type="ECO:0000256" key="7">
    <source>
        <dbReference type="ARBA" id="ARBA00023136"/>
    </source>
</evidence>
<evidence type="ECO:0000256" key="5">
    <source>
        <dbReference type="ARBA" id="ARBA00022692"/>
    </source>
</evidence>
<keyword evidence="5 8" id="KW-0812">Transmembrane</keyword>
<accession>A0A4R3YFS0</accession>
<dbReference type="UniPathway" id="UPA00079">
    <property type="reaction ID" value="UER00168"/>
</dbReference>
<organism evidence="10 11">
    <name type="scientific">Testudinibacter aquarius</name>
    <dbReference type="NCBI Taxonomy" id="1524974"/>
    <lineage>
        <taxon>Bacteria</taxon>
        <taxon>Pseudomonadati</taxon>
        <taxon>Pseudomonadota</taxon>
        <taxon>Gammaproteobacteria</taxon>
        <taxon>Pasteurellales</taxon>
        <taxon>Pasteurellaceae</taxon>
        <taxon>Testudinibacter</taxon>
    </lineage>
</organism>
<evidence type="ECO:0000256" key="3">
    <source>
        <dbReference type="ARBA" id="ARBA00022475"/>
    </source>
</evidence>
<dbReference type="InterPro" id="IPR044878">
    <property type="entry name" value="UbiA_sf"/>
</dbReference>
<dbReference type="NCBIfam" id="NF004751">
    <property type="entry name" value="PRK06080.1-3"/>
    <property type="match status" value="1"/>
</dbReference>
<dbReference type="NCBIfam" id="NF004750">
    <property type="entry name" value="PRK06080.1-2"/>
    <property type="match status" value="1"/>
</dbReference>
<comment type="function">
    <text evidence="8">Conversion of 1,4-dihydroxy-2-naphthoate (DHNA) to demethylmenaquinone (DMK).</text>
</comment>
<protein>
    <recommendedName>
        <fullName evidence="8 9">1,4-dihydroxy-2-naphthoate octaprenyltransferase</fullName>
        <shortName evidence="8">DHNA-octaprenyltransferase</shortName>
        <ecNumber evidence="8 9">2.5.1.74</ecNumber>
    </recommendedName>
</protein>
<dbReference type="GO" id="GO:0046428">
    <property type="term" value="F:1,4-dihydroxy-2-naphthoate polyprenyltransferase activity"/>
    <property type="evidence" value="ECO:0007669"/>
    <property type="project" value="UniProtKB-UniRule"/>
</dbReference>
<keyword evidence="3 8" id="KW-1003">Cell membrane</keyword>
<feature type="transmembrane region" description="Helical" evidence="8">
    <location>
        <begin position="97"/>
        <end position="118"/>
    </location>
</feature>
<evidence type="ECO:0000256" key="6">
    <source>
        <dbReference type="ARBA" id="ARBA00022989"/>
    </source>
</evidence>
<dbReference type="Gene3D" id="1.10.357.140">
    <property type="entry name" value="UbiA prenyltransferase"/>
    <property type="match status" value="1"/>
</dbReference>
<dbReference type="Gene3D" id="1.20.120.1780">
    <property type="entry name" value="UbiA prenyltransferase"/>
    <property type="match status" value="1"/>
</dbReference>
<comment type="caution">
    <text evidence="10">The sequence shown here is derived from an EMBL/GenBank/DDBJ whole genome shotgun (WGS) entry which is preliminary data.</text>
</comment>
<dbReference type="PANTHER" id="PTHR13929">
    <property type="entry name" value="1,4-DIHYDROXY-2-NAPHTHOATE OCTAPRENYLTRANSFERASE"/>
    <property type="match status" value="1"/>
</dbReference>
<dbReference type="InterPro" id="IPR004657">
    <property type="entry name" value="MenA"/>
</dbReference>
<evidence type="ECO:0000256" key="8">
    <source>
        <dbReference type="HAMAP-Rule" id="MF_01937"/>
    </source>
</evidence>
<feature type="transmembrane region" description="Helical" evidence="8">
    <location>
        <begin position="156"/>
        <end position="174"/>
    </location>
</feature>
<feature type="transmembrane region" description="Helical" evidence="8">
    <location>
        <begin position="124"/>
        <end position="144"/>
    </location>
</feature>
<feature type="transmembrane region" description="Helical" evidence="8">
    <location>
        <begin position="283"/>
        <end position="303"/>
    </location>
</feature>
<sequence length="309" mass="33674">MVTMDKTSLKMWLETARPKTLPLALASIVSGSALAKWNGSFSLPILLLSILTALLLQIVSNFANDYGDHLKGSDTAERIGPLRGIQHGVISPKQLKIGLILVILATLCCGSALILLATESWQDLIAFAVLGVVAVLASITYTIGRKPYGYLGLGDISVLIFFGWLGVGGSYYLQIHRLDFPVLMVATACGLLATAVLNINNLRDIEQDRKVGKNTLAVRLGDKPAKIYHCWLLACAMGLYLAFALLYFPHWFGALPILTFPLLIKHAWTVFHAEQPQQLRPMLAQMSLLALSVNLLFSAGLLLSSGFNW</sequence>
<feature type="transmembrane region" description="Helical" evidence="8">
    <location>
        <begin position="180"/>
        <end position="200"/>
    </location>
</feature>
<dbReference type="NCBIfam" id="TIGR00751">
    <property type="entry name" value="menA"/>
    <property type="match status" value="1"/>
</dbReference>
<dbReference type="CDD" id="cd13962">
    <property type="entry name" value="PT_UbiA_UBIAD1"/>
    <property type="match status" value="1"/>
</dbReference>
<dbReference type="InterPro" id="IPR026046">
    <property type="entry name" value="UBIAD1"/>
</dbReference>
<dbReference type="EC" id="2.5.1.74" evidence="8 9"/>
<dbReference type="GO" id="GO:0042371">
    <property type="term" value="P:vitamin K biosynthetic process"/>
    <property type="evidence" value="ECO:0007669"/>
    <property type="project" value="TreeGrafter"/>
</dbReference>